<organism evidence="1 2">
    <name type="scientific">Eiseniibacteriota bacterium</name>
    <dbReference type="NCBI Taxonomy" id="2212470"/>
    <lineage>
        <taxon>Bacteria</taxon>
        <taxon>Candidatus Eiseniibacteriota</taxon>
    </lineage>
</organism>
<proteinExistence type="predicted"/>
<dbReference type="AlphaFoldDB" id="A0A948RS20"/>
<sequence length="200" mass="22808">MGKSNQFLGSAKPRNVVLIKQKSWIHDLVCEGQTSITPDRKPSRWGHVFTVGKAREDGGIRVYESDIYFARNGLLNGAQESTLKKYGKDKKNVLLHIIDYHLTDVEVDEIIAEAQRQIASGVRYPVLELLGSLWAYITRTFRKRNPLDLKRASYCSAFVNDCFAVVERIVPTSVVHPTNVSPEHIYQSTFRNPESRELKF</sequence>
<evidence type="ECO:0000313" key="1">
    <source>
        <dbReference type="EMBL" id="MBU2689930.1"/>
    </source>
</evidence>
<accession>A0A948RS20</accession>
<gene>
    <name evidence="1" type="ORF">KJ970_03315</name>
</gene>
<reference evidence="1" key="1">
    <citation type="submission" date="2021-05" db="EMBL/GenBank/DDBJ databases">
        <title>Energy efficiency and biological interactions define the core microbiome of deep oligotrophic groundwater.</title>
        <authorList>
            <person name="Mehrshad M."/>
            <person name="Lopez-Fernandez M."/>
            <person name="Bell E."/>
            <person name="Bernier-Latmani R."/>
            <person name="Bertilsson S."/>
            <person name="Dopson M."/>
        </authorList>
    </citation>
    <scope>NUCLEOTIDE SEQUENCE</scope>
    <source>
        <strain evidence="1">Modern_marine.mb.64</strain>
    </source>
</reference>
<name>A0A948RS20_UNCEI</name>
<protein>
    <submittedName>
        <fullName evidence="1">Uncharacterized protein</fullName>
    </submittedName>
</protein>
<dbReference type="EMBL" id="JAHJDP010000020">
    <property type="protein sequence ID" value="MBU2689930.1"/>
    <property type="molecule type" value="Genomic_DNA"/>
</dbReference>
<evidence type="ECO:0000313" key="2">
    <source>
        <dbReference type="Proteomes" id="UP000777784"/>
    </source>
</evidence>
<dbReference type="Gene3D" id="3.90.1720.10">
    <property type="entry name" value="endopeptidase domain like (from Nostoc punctiforme)"/>
    <property type="match status" value="1"/>
</dbReference>
<comment type="caution">
    <text evidence="1">The sequence shown here is derived from an EMBL/GenBank/DDBJ whole genome shotgun (WGS) entry which is preliminary data.</text>
</comment>
<dbReference type="Proteomes" id="UP000777784">
    <property type="component" value="Unassembled WGS sequence"/>
</dbReference>